<reference evidence="1" key="1">
    <citation type="submission" date="2024-05" db="EMBL/GenBank/DDBJ databases">
        <authorList>
            <person name="Bunk B."/>
            <person name="Swiderski J."/>
            <person name="Sproer C."/>
            <person name="Thiel V."/>
        </authorList>
    </citation>
    <scope>NUCLEOTIDE SEQUENCE</scope>
    <source>
        <strain evidence="1">DSM 17735</strain>
    </source>
</reference>
<dbReference type="RefSeq" id="WP_011800016.1">
    <property type="nucleotide sequence ID" value="NZ_CBCSCU010000016.1"/>
</dbReference>
<proteinExistence type="predicted"/>
<dbReference type="AlphaFoldDB" id="A0AAU7LQ77"/>
<evidence type="ECO:0000313" key="1">
    <source>
        <dbReference type="EMBL" id="XBP69760.1"/>
    </source>
</evidence>
<protein>
    <submittedName>
        <fullName evidence="1">Uncharacterized protein</fullName>
    </submittedName>
</protein>
<sequence length="109" mass="11682">MAMTTVGKFSLHNGGGFVARQMFTYLDDNGEKVASKSSGDVLLGQTQEFDPGDFGVPDGAMTWSYVFVVWGYDNEAKQAFMYKKGAPKTAAYTITGTTLSNTLGLISSS</sequence>
<dbReference type="EMBL" id="CP157675">
    <property type="protein sequence ID" value="XBP69760.1"/>
    <property type="molecule type" value="Genomic_DNA"/>
</dbReference>
<name>A0AAU7LQ77_9BURK</name>
<gene>
    <name evidence="1" type="ORF">ABLV49_18025</name>
</gene>
<accession>A0AAU7LQ77</accession>
<organism evidence="1">
    <name type="scientific">Polaromonas hydrogenivorans</name>
    <dbReference type="NCBI Taxonomy" id="335476"/>
    <lineage>
        <taxon>Bacteria</taxon>
        <taxon>Pseudomonadati</taxon>
        <taxon>Pseudomonadota</taxon>
        <taxon>Betaproteobacteria</taxon>
        <taxon>Burkholderiales</taxon>
        <taxon>Comamonadaceae</taxon>
        <taxon>Polaromonas</taxon>
    </lineage>
</organism>